<reference evidence="3" key="1">
    <citation type="submission" date="2020-10" db="EMBL/GenBank/DDBJ databases">
        <authorList>
            <person name="Kikuchi T."/>
        </authorList>
    </citation>
    <scope>NUCLEOTIDE SEQUENCE</scope>
    <source>
        <strain evidence="3">NKZ352</strain>
    </source>
</reference>
<dbReference type="GO" id="GO:0005230">
    <property type="term" value="F:extracellular ligand-gated monoatomic ion channel activity"/>
    <property type="evidence" value="ECO:0007669"/>
    <property type="project" value="InterPro"/>
</dbReference>
<evidence type="ECO:0000259" key="2">
    <source>
        <dbReference type="Pfam" id="PF02931"/>
    </source>
</evidence>
<proteinExistence type="predicted"/>
<dbReference type="OrthoDB" id="5975154at2759"/>
<dbReference type="InterPro" id="IPR036734">
    <property type="entry name" value="Neur_chan_lig-bd_sf"/>
</dbReference>
<dbReference type="EMBL" id="CAJGYM010000021">
    <property type="protein sequence ID" value="CAD6191506.1"/>
    <property type="molecule type" value="Genomic_DNA"/>
</dbReference>
<protein>
    <recommendedName>
        <fullName evidence="2">Neurotransmitter-gated ion-channel ligand-binding domain-containing protein</fullName>
    </recommendedName>
</protein>
<keyword evidence="4" id="KW-1185">Reference proteome</keyword>
<keyword evidence="1" id="KW-0732">Signal</keyword>
<feature type="domain" description="Neurotransmitter-gated ion-channel ligand-binding" evidence="2">
    <location>
        <begin position="67"/>
        <end position="184"/>
    </location>
</feature>
<sequence length="188" mass="21578">MAISVLLLVVGAAVAFDSDCKWKSNVTDIEDIAHHKYQVLEECLFYKLTNDADKMQGKSNALMLMPPTVAAGETLDVQVLHATVREMWMNEVFKEMNINGFINVAWKDRRLRWDPSEWKTDSLKIKSLGRLWVPDINSDKYQTVSQSVDYVTFHDLKSNNNGNVTARLEFRMHAQCDIDYTEYPNVGL</sequence>
<comment type="caution">
    <text evidence="3">The sequence shown here is derived from an EMBL/GenBank/DDBJ whole genome shotgun (WGS) entry which is preliminary data.</text>
</comment>
<dbReference type="Gene3D" id="2.70.170.10">
    <property type="entry name" value="Neurotransmitter-gated ion-channel ligand-binding domain"/>
    <property type="match status" value="1"/>
</dbReference>
<name>A0A8S1H5F0_9PELO</name>
<evidence type="ECO:0000313" key="3">
    <source>
        <dbReference type="EMBL" id="CAD6191506.1"/>
    </source>
</evidence>
<organism evidence="3 4">
    <name type="scientific">Caenorhabditis auriculariae</name>
    <dbReference type="NCBI Taxonomy" id="2777116"/>
    <lineage>
        <taxon>Eukaryota</taxon>
        <taxon>Metazoa</taxon>
        <taxon>Ecdysozoa</taxon>
        <taxon>Nematoda</taxon>
        <taxon>Chromadorea</taxon>
        <taxon>Rhabditida</taxon>
        <taxon>Rhabditina</taxon>
        <taxon>Rhabditomorpha</taxon>
        <taxon>Rhabditoidea</taxon>
        <taxon>Rhabditidae</taxon>
        <taxon>Peloderinae</taxon>
        <taxon>Caenorhabditis</taxon>
    </lineage>
</organism>
<gene>
    <name evidence="3" type="ORF">CAUJ_LOCUS7425</name>
</gene>
<dbReference type="AlphaFoldDB" id="A0A8S1H5F0"/>
<evidence type="ECO:0000256" key="1">
    <source>
        <dbReference type="SAM" id="SignalP"/>
    </source>
</evidence>
<accession>A0A8S1H5F0</accession>
<dbReference type="FunFam" id="2.70.170.10:FF:000056">
    <property type="entry name" value="Ligand-Gated ion Channel"/>
    <property type="match status" value="1"/>
</dbReference>
<dbReference type="InterPro" id="IPR006202">
    <property type="entry name" value="Neur_chan_lig-bd"/>
</dbReference>
<dbReference type="Proteomes" id="UP000835052">
    <property type="component" value="Unassembled WGS sequence"/>
</dbReference>
<evidence type="ECO:0000313" key="4">
    <source>
        <dbReference type="Proteomes" id="UP000835052"/>
    </source>
</evidence>
<dbReference type="GO" id="GO:0016020">
    <property type="term" value="C:membrane"/>
    <property type="evidence" value="ECO:0007669"/>
    <property type="project" value="InterPro"/>
</dbReference>
<dbReference type="SUPFAM" id="SSF63712">
    <property type="entry name" value="Nicotinic receptor ligand binding domain-like"/>
    <property type="match status" value="1"/>
</dbReference>
<feature type="chain" id="PRO_5035748444" description="Neurotransmitter-gated ion-channel ligand-binding domain-containing protein" evidence="1">
    <location>
        <begin position="16"/>
        <end position="188"/>
    </location>
</feature>
<dbReference type="Pfam" id="PF02931">
    <property type="entry name" value="Neur_chan_LBD"/>
    <property type="match status" value="1"/>
</dbReference>
<feature type="signal peptide" evidence="1">
    <location>
        <begin position="1"/>
        <end position="15"/>
    </location>
</feature>